<accession>A0AAD9SYR9</accession>
<evidence type="ECO:0000313" key="2">
    <source>
        <dbReference type="EMBL" id="KAK2626095.1"/>
    </source>
</evidence>
<dbReference type="SUPFAM" id="SSF53474">
    <property type="entry name" value="alpha/beta-Hydrolases"/>
    <property type="match status" value="1"/>
</dbReference>
<dbReference type="Proteomes" id="UP001285354">
    <property type="component" value="Unassembled WGS sequence"/>
</dbReference>
<dbReference type="InterPro" id="IPR022742">
    <property type="entry name" value="Hydrolase_4"/>
</dbReference>
<dbReference type="AlphaFoldDB" id="A0AAD9SYR9"/>
<dbReference type="InterPro" id="IPR029058">
    <property type="entry name" value="AB_hydrolase_fold"/>
</dbReference>
<protein>
    <recommendedName>
        <fullName evidence="1">Serine aminopeptidase S33 domain-containing protein</fullName>
    </recommendedName>
</protein>
<dbReference type="EMBL" id="JAUBYV010000006">
    <property type="protein sequence ID" value="KAK2626095.1"/>
    <property type="molecule type" value="Genomic_DNA"/>
</dbReference>
<evidence type="ECO:0000313" key="3">
    <source>
        <dbReference type="Proteomes" id="UP001285354"/>
    </source>
</evidence>
<feature type="domain" description="Serine aminopeptidase S33" evidence="1">
    <location>
        <begin position="93"/>
        <end position="193"/>
    </location>
</feature>
<name>A0AAD9SYR9_9HELO</name>
<keyword evidence="3" id="KW-1185">Reference proteome</keyword>
<evidence type="ECO:0000259" key="1">
    <source>
        <dbReference type="Pfam" id="PF12146"/>
    </source>
</evidence>
<organism evidence="2 3">
    <name type="scientific">Diplocarpon rosae</name>
    <dbReference type="NCBI Taxonomy" id="946125"/>
    <lineage>
        <taxon>Eukaryota</taxon>
        <taxon>Fungi</taxon>
        <taxon>Dikarya</taxon>
        <taxon>Ascomycota</taxon>
        <taxon>Pezizomycotina</taxon>
        <taxon>Leotiomycetes</taxon>
        <taxon>Helotiales</taxon>
        <taxon>Drepanopezizaceae</taxon>
        <taxon>Diplocarpon</taxon>
    </lineage>
</organism>
<reference evidence="2" key="1">
    <citation type="submission" date="2023-06" db="EMBL/GenBank/DDBJ databases">
        <title>Draft genome of Marssonina rosae.</title>
        <authorList>
            <person name="Cheng Q."/>
        </authorList>
    </citation>
    <scope>NUCLEOTIDE SEQUENCE</scope>
    <source>
        <strain evidence="2">R4</strain>
    </source>
</reference>
<dbReference type="Gene3D" id="3.40.50.1820">
    <property type="entry name" value="alpha/beta hydrolase"/>
    <property type="match status" value="1"/>
</dbReference>
<sequence length="412" mass="45992">MTSSVFQVKEHVLECQHIREYARATSGSQEAVLQLAIKQYTPLDNLNPRDGDVTIIGAHANGFPKELYEPLWEDLLARSKINGFKIRSIWIADVAQQGQSAILNDGQLGNDPSWNDHPRDLLHMINTFRAQMPLPIAGIGHSFGGACLVNLSLFHPRLFSTLILLDPVIQQHASAPSGPSPAQASTFRRDIWPSRSEAEASFRKSKFYQTWDPRVLDLWCKHGVREAGKGREEVTLTTSKHQECFTFLRPSWHAVSQNGTVVKRDLVPDIRDDSPTKYPFYRPEPNSTFVRLGELRPSTLYIFGADSPMSAPEARKLKLNTTGIGPGGSGGAKSGRVTECTLKGVGHLVAMEASEKCADAAAGWLSEELKRFEEETKRYMEWTKQSLEVKTTLSEEWKERIGGPLKRPTSKI</sequence>
<proteinExistence type="predicted"/>
<dbReference type="Pfam" id="PF12146">
    <property type="entry name" value="Hydrolase_4"/>
    <property type="match status" value="1"/>
</dbReference>
<comment type="caution">
    <text evidence="2">The sequence shown here is derived from an EMBL/GenBank/DDBJ whole genome shotgun (WGS) entry which is preliminary data.</text>
</comment>
<gene>
    <name evidence="2" type="ORF">QTJ16_004357</name>
</gene>